<dbReference type="GO" id="GO:0003700">
    <property type="term" value="F:DNA-binding transcription factor activity"/>
    <property type="evidence" value="ECO:0007669"/>
    <property type="project" value="InterPro"/>
</dbReference>
<reference evidence="7 8" key="1">
    <citation type="submission" date="2022-01" db="EMBL/GenBank/DDBJ databases">
        <authorList>
            <person name="Xiong W."/>
            <person name="Schranz E."/>
        </authorList>
    </citation>
    <scope>NUCLEOTIDE SEQUENCE [LARGE SCALE GENOMIC DNA]</scope>
</reference>
<dbReference type="InterPro" id="IPR044810">
    <property type="entry name" value="WRKY_plant"/>
</dbReference>
<evidence type="ECO:0000256" key="5">
    <source>
        <dbReference type="ARBA" id="ARBA00023242"/>
    </source>
</evidence>
<evidence type="ECO:0000256" key="3">
    <source>
        <dbReference type="ARBA" id="ARBA00023125"/>
    </source>
</evidence>
<evidence type="ECO:0000313" key="7">
    <source>
        <dbReference type="EMBL" id="CAH1412860.1"/>
    </source>
</evidence>
<dbReference type="Pfam" id="PF03106">
    <property type="entry name" value="WRKY"/>
    <property type="match status" value="1"/>
</dbReference>
<comment type="caution">
    <text evidence="7">The sequence shown here is derived from an EMBL/GenBank/DDBJ whole genome shotgun (WGS) entry which is preliminary data.</text>
</comment>
<dbReference type="Gene3D" id="2.20.25.80">
    <property type="entry name" value="WRKY domain"/>
    <property type="match status" value="1"/>
</dbReference>
<dbReference type="GO" id="GO:0043565">
    <property type="term" value="F:sequence-specific DNA binding"/>
    <property type="evidence" value="ECO:0007669"/>
    <property type="project" value="InterPro"/>
</dbReference>
<proteinExistence type="predicted"/>
<dbReference type="FunFam" id="2.20.25.80:FF:000003">
    <property type="entry name" value="WRKY transcription factor 57"/>
    <property type="match status" value="1"/>
</dbReference>
<keyword evidence="2" id="KW-0805">Transcription regulation</keyword>
<dbReference type="SUPFAM" id="SSF118290">
    <property type="entry name" value="WRKY DNA-binding domain"/>
    <property type="match status" value="1"/>
</dbReference>
<dbReference type="InterPro" id="IPR036576">
    <property type="entry name" value="WRKY_dom_sf"/>
</dbReference>
<sequence>MTTAFDHNLCNCFKTSSADTKMTTAFDHNLWSNALFIPDTTSSDVIKTDHGNQSNVMINQMACQVDEDDDIMGKPWLLEGGNVVVESPEVAGVGCDKKIEMKAKNPKIAFQTRSQVDILDDGYKWRKYGQKIVKNNKFARNYYKCNYKGCNVKKQVQRLSKDEGVVVTTYEGFHAHTIPMPPQDINHISS</sequence>
<protein>
    <recommendedName>
        <fullName evidence="6">WRKY domain-containing protein</fullName>
    </recommendedName>
</protein>
<evidence type="ECO:0000313" key="8">
    <source>
        <dbReference type="Proteomes" id="UP001157418"/>
    </source>
</evidence>
<dbReference type="Proteomes" id="UP001157418">
    <property type="component" value="Unassembled WGS sequence"/>
</dbReference>
<dbReference type="InterPro" id="IPR003657">
    <property type="entry name" value="WRKY_dom"/>
</dbReference>
<keyword evidence="3" id="KW-0238">DNA-binding</keyword>
<gene>
    <name evidence="7" type="ORF">LVIROSA_LOCUS848</name>
</gene>
<keyword evidence="5" id="KW-0539">Nucleus</keyword>
<dbReference type="PROSITE" id="PS50811">
    <property type="entry name" value="WRKY"/>
    <property type="match status" value="1"/>
</dbReference>
<dbReference type="EMBL" id="CAKMRJ010000001">
    <property type="protein sequence ID" value="CAH1412860.1"/>
    <property type="molecule type" value="Genomic_DNA"/>
</dbReference>
<feature type="domain" description="WRKY" evidence="6">
    <location>
        <begin position="114"/>
        <end position="179"/>
    </location>
</feature>
<evidence type="ECO:0000256" key="4">
    <source>
        <dbReference type="ARBA" id="ARBA00023163"/>
    </source>
</evidence>
<organism evidence="7 8">
    <name type="scientific">Lactuca virosa</name>
    <dbReference type="NCBI Taxonomy" id="75947"/>
    <lineage>
        <taxon>Eukaryota</taxon>
        <taxon>Viridiplantae</taxon>
        <taxon>Streptophyta</taxon>
        <taxon>Embryophyta</taxon>
        <taxon>Tracheophyta</taxon>
        <taxon>Spermatophyta</taxon>
        <taxon>Magnoliopsida</taxon>
        <taxon>eudicotyledons</taxon>
        <taxon>Gunneridae</taxon>
        <taxon>Pentapetalae</taxon>
        <taxon>asterids</taxon>
        <taxon>campanulids</taxon>
        <taxon>Asterales</taxon>
        <taxon>Asteraceae</taxon>
        <taxon>Cichorioideae</taxon>
        <taxon>Cichorieae</taxon>
        <taxon>Lactucinae</taxon>
        <taxon>Lactuca</taxon>
    </lineage>
</organism>
<name>A0AAU9LT96_9ASTR</name>
<dbReference type="AlphaFoldDB" id="A0AAU9LT96"/>
<keyword evidence="8" id="KW-1185">Reference proteome</keyword>
<dbReference type="PANTHER" id="PTHR31221:SF83">
    <property type="entry name" value="WRKY TRANSCRIPTION FACTOR 75-RELATED"/>
    <property type="match status" value="1"/>
</dbReference>
<evidence type="ECO:0000256" key="2">
    <source>
        <dbReference type="ARBA" id="ARBA00023015"/>
    </source>
</evidence>
<evidence type="ECO:0000256" key="1">
    <source>
        <dbReference type="ARBA" id="ARBA00004123"/>
    </source>
</evidence>
<dbReference type="SMART" id="SM00774">
    <property type="entry name" value="WRKY"/>
    <property type="match status" value="1"/>
</dbReference>
<accession>A0AAU9LT96</accession>
<comment type="subcellular location">
    <subcellularLocation>
        <location evidence="1">Nucleus</location>
    </subcellularLocation>
</comment>
<dbReference type="PANTHER" id="PTHR31221">
    <property type="entry name" value="WRKY TRANSCRIPTION FACTOR PROTEIN 1-RELATED"/>
    <property type="match status" value="1"/>
</dbReference>
<keyword evidence="4" id="KW-0804">Transcription</keyword>
<dbReference type="GO" id="GO:0005634">
    <property type="term" value="C:nucleus"/>
    <property type="evidence" value="ECO:0007669"/>
    <property type="project" value="UniProtKB-SubCell"/>
</dbReference>
<evidence type="ECO:0000259" key="6">
    <source>
        <dbReference type="PROSITE" id="PS50811"/>
    </source>
</evidence>